<dbReference type="OrthoDB" id="9863385at2"/>
<accession>E8N2Y4</accession>
<dbReference type="RefSeq" id="WP_013561475.1">
    <property type="nucleotide sequence ID" value="NC_014960.1"/>
</dbReference>
<keyword evidence="4" id="KW-1185">Reference proteome</keyword>
<name>E8N2Y4_ANATU</name>
<evidence type="ECO:0000256" key="1">
    <source>
        <dbReference type="SAM" id="MobiDB-lite"/>
    </source>
</evidence>
<proteinExistence type="predicted"/>
<feature type="region of interest" description="Disordered" evidence="1">
    <location>
        <begin position="13"/>
        <end position="44"/>
    </location>
</feature>
<dbReference type="InParanoid" id="E8N2Y4"/>
<evidence type="ECO:0000256" key="2">
    <source>
        <dbReference type="SAM" id="Phobius"/>
    </source>
</evidence>
<dbReference type="KEGG" id="atm:ANT_31080"/>
<dbReference type="AlphaFoldDB" id="E8N2Y4"/>
<evidence type="ECO:0008006" key="5">
    <source>
        <dbReference type="Google" id="ProtNLM"/>
    </source>
</evidence>
<dbReference type="Proteomes" id="UP000008922">
    <property type="component" value="Chromosome"/>
</dbReference>
<sequence>MPESMREILKKVERGELTPEQAEEYLRGETPPKEMPASPEEDIPPAAGEVLESPAEMDVRLNRWRLWWLIPLGIGGFILIVGIALITLGYAASSPFWFVCGFFPLFLGLLVVLLAVWSRGARWLHLRVREKGKVQIALSFPIPILLGKWFFTLFGGVIPGLRDQPGVAQSMPEMLDAVGKSREPLIVEVNDGDTEVRVYLI</sequence>
<keyword evidence="2" id="KW-0472">Membrane</keyword>
<dbReference type="HOGENOM" id="CLU_1358120_0_0_0"/>
<evidence type="ECO:0000313" key="4">
    <source>
        <dbReference type="Proteomes" id="UP000008922"/>
    </source>
</evidence>
<feature type="transmembrane region" description="Helical" evidence="2">
    <location>
        <begin position="138"/>
        <end position="161"/>
    </location>
</feature>
<dbReference type="EMBL" id="AP012029">
    <property type="protein sequence ID" value="BAJ65134.1"/>
    <property type="molecule type" value="Genomic_DNA"/>
</dbReference>
<keyword evidence="2" id="KW-1133">Transmembrane helix</keyword>
<evidence type="ECO:0000313" key="3">
    <source>
        <dbReference type="EMBL" id="BAJ65134.1"/>
    </source>
</evidence>
<feature type="transmembrane region" description="Helical" evidence="2">
    <location>
        <begin position="66"/>
        <end position="90"/>
    </location>
</feature>
<reference evidence="3 4" key="1">
    <citation type="submission" date="2010-12" db="EMBL/GenBank/DDBJ databases">
        <title>Whole genome sequence of Anaerolinea thermophila UNI-1.</title>
        <authorList>
            <person name="Narita-Yamada S."/>
            <person name="Kishi E."/>
            <person name="Watanabe Y."/>
            <person name="Takasaki K."/>
            <person name="Ankai A."/>
            <person name="Oguchi A."/>
            <person name="Fukui S."/>
            <person name="Takahashi M."/>
            <person name="Yashiro I."/>
            <person name="Hosoyama A."/>
            <person name="Sekiguchi Y."/>
            <person name="Hanada S."/>
            <person name="Fujita N."/>
        </authorList>
    </citation>
    <scope>NUCLEOTIDE SEQUENCE [LARGE SCALE GENOMIC DNA]</scope>
    <source>
        <strain evidence="4">DSM 14523 / JCM 11388 / NBRC 100420 / UNI-1</strain>
    </source>
</reference>
<organism evidence="3 4">
    <name type="scientific">Anaerolinea thermophila (strain DSM 14523 / JCM 11388 / NBRC 100420 / UNI-1)</name>
    <dbReference type="NCBI Taxonomy" id="926569"/>
    <lineage>
        <taxon>Bacteria</taxon>
        <taxon>Bacillati</taxon>
        <taxon>Chloroflexota</taxon>
        <taxon>Anaerolineae</taxon>
        <taxon>Anaerolineales</taxon>
        <taxon>Anaerolineaceae</taxon>
        <taxon>Anaerolinea</taxon>
    </lineage>
</organism>
<dbReference type="STRING" id="926569.ANT_31080"/>
<protein>
    <recommendedName>
        <fullName evidence="5">DUF2089 domain-containing protein</fullName>
    </recommendedName>
</protein>
<gene>
    <name evidence="3" type="ordered locus">ANT_31080</name>
</gene>
<feature type="transmembrane region" description="Helical" evidence="2">
    <location>
        <begin position="96"/>
        <end position="117"/>
    </location>
</feature>
<keyword evidence="2" id="KW-0812">Transmembrane</keyword>